<feature type="region of interest" description="Disordered" evidence="1">
    <location>
        <begin position="1"/>
        <end position="28"/>
    </location>
</feature>
<reference evidence="2" key="1">
    <citation type="journal article" date="2009" name="PLoS Genet.">
        <title>Sequencing, mapping, and analysis of 27,455 maize full-length cDNAs.</title>
        <authorList>
            <person name="Soderlund C."/>
            <person name="Descour A."/>
            <person name="Kudrna D."/>
            <person name="Bomhoff M."/>
            <person name="Boyd L."/>
            <person name="Currie J."/>
            <person name="Angelova A."/>
            <person name="Collura K."/>
            <person name="Wissotski M."/>
            <person name="Ashley E."/>
            <person name="Morrow D."/>
            <person name="Fernandes J."/>
            <person name="Walbot V."/>
            <person name="Yu Y."/>
        </authorList>
    </citation>
    <scope>NUCLEOTIDE SEQUENCE</scope>
    <source>
        <strain evidence="2">B73</strain>
    </source>
</reference>
<reference evidence="2" key="2">
    <citation type="submission" date="2012-06" db="EMBL/GenBank/DDBJ databases">
        <authorList>
            <person name="Yu Y."/>
            <person name="Currie J."/>
            <person name="Lomeli R."/>
            <person name="Angelova A."/>
            <person name="Collura K."/>
            <person name="Wissotski M."/>
            <person name="Campos D."/>
            <person name="Kudrna D."/>
            <person name="Golser W."/>
            <person name="Ashely E."/>
            <person name="Descour A."/>
            <person name="Fernandes J."/>
            <person name="Soderlund C."/>
            <person name="Walbot V."/>
        </authorList>
    </citation>
    <scope>NUCLEOTIDE SEQUENCE</scope>
    <source>
        <strain evidence="2">B73</strain>
    </source>
</reference>
<dbReference type="AlphaFoldDB" id="C0HI92"/>
<evidence type="ECO:0000313" key="2">
    <source>
        <dbReference type="EMBL" id="ACN26745.1"/>
    </source>
</evidence>
<dbReference type="EMBL" id="BT062048">
    <property type="protein sequence ID" value="ACN26745.1"/>
    <property type="molecule type" value="mRNA"/>
</dbReference>
<feature type="compositionally biased region" description="Polar residues" evidence="1">
    <location>
        <begin position="1"/>
        <end position="13"/>
    </location>
</feature>
<name>C0HI92_MAIZE</name>
<evidence type="ECO:0000256" key="1">
    <source>
        <dbReference type="SAM" id="MobiDB-lite"/>
    </source>
</evidence>
<accession>C0HI92</accession>
<sequence>MEREMAQSTSSWRLESATEPSPKPADWSHQCAVSSCAIRHYPSITAITVSAGAMNEEAIRCLSLWIWMCSSTAPTLDAAHARSSVEKNNRQVLT</sequence>
<protein>
    <submittedName>
        <fullName evidence="2">Uncharacterized protein</fullName>
    </submittedName>
</protein>
<proteinExistence type="evidence at transcript level"/>
<organism evidence="2">
    <name type="scientific">Zea mays</name>
    <name type="common">Maize</name>
    <dbReference type="NCBI Taxonomy" id="4577"/>
    <lineage>
        <taxon>Eukaryota</taxon>
        <taxon>Viridiplantae</taxon>
        <taxon>Streptophyta</taxon>
        <taxon>Embryophyta</taxon>
        <taxon>Tracheophyta</taxon>
        <taxon>Spermatophyta</taxon>
        <taxon>Magnoliopsida</taxon>
        <taxon>Liliopsida</taxon>
        <taxon>Poales</taxon>
        <taxon>Poaceae</taxon>
        <taxon>PACMAD clade</taxon>
        <taxon>Panicoideae</taxon>
        <taxon>Andropogonodae</taxon>
        <taxon>Andropogoneae</taxon>
        <taxon>Tripsacinae</taxon>
        <taxon>Zea</taxon>
    </lineage>
</organism>